<evidence type="ECO:0000313" key="2">
    <source>
        <dbReference type="EMBL" id="AYC65062.1"/>
    </source>
</evidence>
<dbReference type="PROSITE" id="PS50878">
    <property type="entry name" value="RT_POL"/>
    <property type="match status" value="1"/>
</dbReference>
<dbReference type="InterPro" id="IPR024937">
    <property type="entry name" value="Domain_X"/>
</dbReference>
<dbReference type="CDD" id="cd01651">
    <property type="entry name" value="RT_G2_intron"/>
    <property type="match status" value="1"/>
</dbReference>
<protein>
    <recommendedName>
        <fullName evidence="1">Reverse transcriptase domain-containing protein</fullName>
    </recommendedName>
</protein>
<organism evidence="2">
    <name type="scientific">Caulerpa verticillata</name>
    <dbReference type="NCBI Taxonomy" id="177082"/>
    <lineage>
        <taxon>Eukaryota</taxon>
        <taxon>Viridiplantae</taxon>
        <taxon>Chlorophyta</taxon>
        <taxon>core chlorophytes</taxon>
        <taxon>Ulvophyceae</taxon>
        <taxon>TCBD clade</taxon>
        <taxon>Bryopsidales</taxon>
        <taxon>Halimedineae</taxon>
        <taxon>Caulerpaceae</taxon>
        <taxon>Caulerpa</taxon>
    </lineage>
</organism>
<keyword evidence="2" id="KW-0150">Chloroplast</keyword>
<dbReference type="CDD" id="cd00085">
    <property type="entry name" value="HNHc"/>
    <property type="match status" value="1"/>
</dbReference>
<sequence>MKLQLILNYLDNPEPNNLDEIIKLVKKEDSNFFREYILNQIIEKKGFLPLKQLNRIKTKTLNDQDRPVLTGVYRIIYHPHTLITAYSNIAKNKGAMTPGIDKRTIDRFSIRQIKNLHTQLKNKTYLAQPVRRVWIPKPGKPFPEIKRPLAVPTTNDKIVQEATRIVMEYIYEPIFKKTNCNFGFRPHKSPLDAINHLKYNINGFNYAIEGDIKGAYDNVNQETLLNIISKNIKDNNLIKLLDKMMKAGIIDQDKKQHSLTGVPQGSILSPLLFNIYLNELDKYINTDITHLIQTINKKQNRTATGRQHNALGQIKYQLRKIRKNRKNIENTSPESAEYTIQKKEERKLEIKRLDTPTIIQNTKMVKIRYCRFADDWILFIDGPRNLPILIKNKIQSWLKTYLSLQLSQEKTSITNVHYTWAKFLGFGIKIKKTHKRIKKVRSKGKTALKRTGVGNAIFTIDIQRLKSRLRTKRFLQQKKSKPRHKPEWIIFEDHRIITLYKQIILGIFNYYKDTVNINNELYTTYYFLKTSCAMTLAAKYKLQTIKKAYSKYGPNLTTRIPHSQKLNEIPTFKQLKEREIKKNYKPHVKDPLEITTNWRTRFKLLSYCCICSSTENIEMHHIKRLRGPTGENVTKGFNKVLGAINRKQIPVCRNCHNKIHKGEYDNKSLNKIFTEIQNQQILTL</sequence>
<dbReference type="GO" id="GO:0090615">
    <property type="term" value="P:mitochondrial mRNA processing"/>
    <property type="evidence" value="ECO:0007669"/>
    <property type="project" value="TreeGrafter"/>
</dbReference>
<dbReference type="InterPro" id="IPR003615">
    <property type="entry name" value="HNH_nuc"/>
</dbReference>
<dbReference type="Pfam" id="PF00078">
    <property type="entry name" value="RVT_1"/>
    <property type="match status" value="1"/>
</dbReference>
<proteinExistence type="predicted"/>
<evidence type="ECO:0000259" key="1">
    <source>
        <dbReference type="PROSITE" id="PS50878"/>
    </source>
</evidence>
<dbReference type="SUPFAM" id="SSF56672">
    <property type="entry name" value="DNA/RNA polymerases"/>
    <property type="match status" value="1"/>
</dbReference>
<dbReference type="GO" id="GO:0006315">
    <property type="term" value="P:homing of group II introns"/>
    <property type="evidence" value="ECO:0007669"/>
    <property type="project" value="TreeGrafter"/>
</dbReference>
<dbReference type="InterPro" id="IPR043502">
    <property type="entry name" value="DNA/RNA_pol_sf"/>
</dbReference>
<name>A0A386B048_9CHLO</name>
<dbReference type="RefSeq" id="YP_009519247.1">
    <property type="nucleotide sequence ID" value="NC_039523.1"/>
</dbReference>
<dbReference type="GeneID" id="38278932"/>
<keyword evidence="2" id="KW-0934">Plastid</keyword>
<dbReference type="PANTHER" id="PTHR33642">
    <property type="entry name" value="COX1/OXI3 INTRON 1 PROTEIN-RELATED"/>
    <property type="match status" value="1"/>
</dbReference>
<geneLocation type="chloroplast" evidence="2"/>
<dbReference type="EMBL" id="MH591106">
    <property type="protein sequence ID" value="AYC65062.1"/>
    <property type="molecule type" value="Genomic_DNA"/>
</dbReference>
<dbReference type="InterPro" id="IPR000477">
    <property type="entry name" value="RT_dom"/>
</dbReference>
<accession>A0A386B048</accession>
<dbReference type="GO" id="GO:0005739">
    <property type="term" value="C:mitochondrion"/>
    <property type="evidence" value="ECO:0007669"/>
    <property type="project" value="TreeGrafter"/>
</dbReference>
<feature type="domain" description="Reverse transcriptase" evidence="1">
    <location>
        <begin position="116"/>
        <end position="428"/>
    </location>
</feature>
<gene>
    <name evidence="2" type="primary">orf684</name>
</gene>
<dbReference type="AlphaFoldDB" id="A0A386B048"/>
<dbReference type="Pfam" id="PF01348">
    <property type="entry name" value="Intron_maturas2"/>
    <property type="match status" value="1"/>
</dbReference>
<reference evidence="2" key="1">
    <citation type="submission" date="2018-07" db="EMBL/GenBank/DDBJ databases">
        <authorList>
            <person name="Quirk P.G."/>
            <person name="Krulwich T.A."/>
        </authorList>
    </citation>
    <scope>NUCLEOTIDE SEQUENCE</scope>
</reference>
<dbReference type="PANTHER" id="PTHR33642:SF4">
    <property type="entry name" value="COX1_OXI3 INTRON 1 PROTEIN-RELATED"/>
    <property type="match status" value="1"/>
</dbReference>
<dbReference type="GO" id="GO:0003964">
    <property type="term" value="F:RNA-directed DNA polymerase activity"/>
    <property type="evidence" value="ECO:0007669"/>
    <property type="project" value="TreeGrafter"/>
</dbReference>
<reference evidence="2" key="2">
    <citation type="journal article" date="2019" name="Mol. Phylogenet. Evol.">
        <title>Reassessment of the classification of bryopsidales (chlorophyta) based on chloroplast phylogenomic analyses.</title>
        <authorList>
            <person name="Cremen M.C."/>
            <person name="Leliaert F."/>
            <person name="West J."/>
            <person name="Lam D.W."/>
            <person name="Shimada S."/>
            <person name="Lopez-Bautista J.M."/>
            <person name="Verbruggen H."/>
        </authorList>
    </citation>
    <scope>NUCLEOTIDE SEQUENCE</scope>
</reference>